<feature type="coiled-coil region" evidence="1">
    <location>
        <begin position="38"/>
        <end position="99"/>
    </location>
</feature>
<dbReference type="RefSeq" id="WP_013707858.1">
    <property type="nucleotide sequence ID" value="NC_015388.1"/>
</dbReference>
<evidence type="ECO:0000256" key="2">
    <source>
        <dbReference type="SAM" id="MobiDB-lite"/>
    </source>
</evidence>
<name>F2NIY4_DESAR</name>
<dbReference type="OrthoDB" id="5457292at2"/>
<feature type="region of interest" description="Disordered" evidence="2">
    <location>
        <begin position="1"/>
        <end position="20"/>
    </location>
</feature>
<dbReference type="STRING" id="880072.Desac_2950"/>
<proteinExistence type="predicted"/>
<evidence type="ECO:0000256" key="1">
    <source>
        <dbReference type="SAM" id="Coils"/>
    </source>
</evidence>
<reference evidence="4" key="2">
    <citation type="submission" date="2011-03" db="EMBL/GenBank/DDBJ databases">
        <title>The complete genome of Desulfobacca acetoxidans DSM 11109.</title>
        <authorList>
            <consortium name="US DOE Joint Genome Institute (JGI-PGF)"/>
            <person name="Lucas S."/>
            <person name="Copeland A."/>
            <person name="Lapidus A."/>
            <person name="Bruce D."/>
            <person name="Goodwin L."/>
            <person name="Pitluck S."/>
            <person name="Peters L."/>
            <person name="Kyrpides N."/>
            <person name="Mavromatis K."/>
            <person name="Ivanova N."/>
            <person name="Ovchinnikova G."/>
            <person name="Teshima H."/>
            <person name="Detter J.C."/>
            <person name="Han C."/>
            <person name="Land M."/>
            <person name="Hauser L."/>
            <person name="Markowitz V."/>
            <person name="Cheng J.-F."/>
            <person name="Hugenholtz P."/>
            <person name="Woyke T."/>
            <person name="Wu D."/>
            <person name="Spring S."/>
            <person name="Schueler E."/>
            <person name="Brambilla E."/>
            <person name="Klenk H.-P."/>
            <person name="Eisen J.A."/>
        </authorList>
    </citation>
    <scope>NUCLEOTIDE SEQUENCE [LARGE SCALE GENOMIC DNA]</scope>
    <source>
        <strain evidence="4">ATCC 700848 / DSM 11109 / ASRB2</strain>
    </source>
</reference>
<gene>
    <name evidence="3" type="ordered locus">Desac_2950</name>
</gene>
<keyword evidence="1" id="KW-0175">Coiled coil</keyword>
<dbReference type="KEGG" id="dao:Desac_2950"/>
<sequence>MKKTKNESPAGNLSPRDTAVQEKLETLKKEYKDLDTLKIRTDQDIANLQKQLDDLEKQAVAEYGTSDLAELEKILEERRQENELRVQEYEQHIQAVKDSLAKIEEPGSGGES</sequence>
<reference evidence="3 4" key="1">
    <citation type="journal article" date="2011" name="Stand. Genomic Sci.">
        <title>Complete genome sequence of the acetate-degrading sulfate reducer Desulfobacca acetoxidans type strain (ASRB2).</title>
        <authorList>
            <person name="Goker M."/>
            <person name="Teshima H."/>
            <person name="Lapidus A."/>
            <person name="Nolan M."/>
            <person name="Lucas S."/>
            <person name="Hammon N."/>
            <person name="Deshpande S."/>
            <person name="Cheng J.F."/>
            <person name="Tapia R."/>
            <person name="Han C."/>
            <person name="Goodwin L."/>
            <person name="Pitluck S."/>
            <person name="Huntemann M."/>
            <person name="Liolios K."/>
            <person name="Ivanova N."/>
            <person name="Pagani I."/>
            <person name="Mavromatis K."/>
            <person name="Ovchinikova G."/>
            <person name="Pati A."/>
            <person name="Chen A."/>
            <person name="Palaniappan K."/>
            <person name="Land M."/>
            <person name="Hauser L."/>
            <person name="Brambilla E.M."/>
            <person name="Rohde M."/>
            <person name="Spring S."/>
            <person name="Detter J.C."/>
            <person name="Woyke T."/>
            <person name="Bristow J."/>
            <person name="Eisen J.A."/>
            <person name="Markowitz V."/>
            <person name="Hugenholtz P."/>
            <person name="Kyrpides N.C."/>
            <person name="Klenk H.P."/>
        </authorList>
    </citation>
    <scope>NUCLEOTIDE SEQUENCE [LARGE SCALE GENOMIC DNA]</scope>
    <source>
        <strain evidence="4">ATCC 700848 / DSM 11109 / ASRB2</strain>
    </source>
</reference>
<evidence type="ECO:0000313" key="3">
    <source>
        <dbReference type="EMBL" id="AEB10749.1"/>
    </source>
</evidence>
<protein>
    <submittedName>
        <fullName evidence="3">Uncharacterized protein</fullName>
    </submittedName>
</protein>
<dbReference type="HOGENOM" id="CLU_162531_0_0_7"/>
<accession>F2NIY4</accession>
<organism evidence="3 4">
    <name type="scientific">Desulfobacca acetoxidans (strain ATCC 700848 / DSM 11109 / ASRB2)</name>
    <dbReference type="NCBI Taxonomy" id="880072"/>
    <lineage>
        <taxon>Bacteria</taxon>
        <taxon>Pseudomonadati</taxon>
        <taxon>Thermodesulfobacteriota</taxon>
        <taxon>Desulfobaccia</taxon>
        <taxon>Desulfobaccales</taxon>
        <taxon>Desulfobaccaceae</taxon>
        <taxon>Desulfobacca</taxon>
    </lineage>
</organism>
<evidence type="ECO:0000313" key="4">
    <source>
        <dbReference type="Proteomes" id="UP000000483"/>
    </source>
</evidence>
<dbReference type="Proteomes" id="UP000000483">
    <property type="component" value="Chromosome"/>
</dbReference>
<dbReference type="EMBL" id="CP002629">
    <property type="protein sequence ID" value="AEB10749.1"/>
    <property type="molecule type" value="Genomic_DNA"/>
</dbReference>
<dbReference type="AlphaFoldDB" id="F2NIY4"/>
<keyword evidence="4" id="KW-1185">Reference proteome</keyword>